<evidence type="ECO:0000313" key="2">
    <source>
        <dbReference type="EMBL" id="ASU03430.1"/>
    </source>
</evidence>
<protein>
    <submittedName>
        <fullName evidence="2">Putative ATP-dependent DNA helicase</fullName>
    </submittedName>
</protein>
<evidence type="ECO:0000256" key="1">
    <source>
        <dbReference type="SAM" id="Coils"/>
    </source>
</evidence>
<dbReference type="Gene3D" id="3.40.50.300">
    <property type="entry name" value="P-loop containing nucleotide triphosphate hydrolases"/>
    <property type="match status" value="1"/>
</dbReference>
<gene>
    <name evidence="2" type="ORF">RISINGSUN_240</name>
</gene>
<dbReference type="OrthoDB" id="691at10239"/>
<feature type="coiled-coil region" evidence="1">
    <location>
        <begin position="1029"/>
        <end position="1056"/>
    </location>
</feature>
<keyword evidence="2" id="KW-0378">Hydrolase</keyword>
<keyword evidence="2" id="KW-0067">ATP-binding</keyword>
<dbReference type="Gene3D" id="3.30.420.240">
    <property type="match status" value="1"/>
</dbReference>
<accession>A0A223LHH9</accession>
<dbReference type="InterPro" id="IPR036844">
    <property type="entry name" value="Hint_dom_sf"/>
</dbReference>
<keyword evidence="2" id="KW-0347">Helicase</keyword>
<organism evidence="2 3">
    <name type="scientific">Erwinia phage vB_EamM_RisingSun</name>
    <dbReference type="NCBI Taxonomy" id="2026080"/>
    <lineage>
        <taxon>Viruses</taxon>
        <taxon>Duplodnaviria</taxon>
        <taxon>Heunggongvirae</taxon>
        <taxon>Uroviricota</taxon>
        <taxon>Caudoviricetes</taxon>
        <taxon>Chimalliviridae</taxon>
        <taxon>Risingsunvirus</taxon>
        <taxon>Risingsunvirus risingsun</taxon>
    </lineage>
</organism>
<proteinExistence type="predicted"/>
<dbReference type="GO" id="GO:0004386">
    <property type="term" value="F:helicase activity"/>
    <property type="evidence" value="ECO:0007669"/>
    <property type="project" value="UniProtKB-KW"/>
</dbReference>
<evidence type="ECO:0000313" key="3">
    <source>
        <dbReference type="Proteomes" id="UP000225553"/>
    </source>
</evidence>
<dbReference type="EMBL" id="MF459646">
    <property type="protein sequence ID" value="ASU03430.1"/>
    <property type="molecule type" value="Genomic_DNA"/>
</dbReference>
<dbReference type="InterPro" id="IPR027417">
    <property type="entry name" value="P-loop_NTPase"/>
</dbReference>
<keyword evidence="2" id="KW-0547">Nucleotide-binding</keyword>
<reference evidence="3" key="1">
    <citation type="submission" date="2017-07" db="EMBL/GenBank/DDBJ databases">
        <authorList>
            <person name="Putnam M.J."/>
            <person name="Sharma R."/>
            <person name="Kruger J.L."/>
            <person name="Berg J.A."/>
            <person name="Payne A.M."/>
            <person name="Fajardo C.P."/>
            <person name="Breakwell D.P."/>
            <person name="Hope S."/>
            <person name="Grose J.H."/>
        </authorList>
    </citation>
    <scope>NUCLEOTIDE SEQUENCE [LARGE SCALE GENOMIC DNA]</scope>
</reference>
<name>A0A223LHH9_9CAUD</name>
<dbReference type="Proteomes" id="UP000225553">
    <property type="component" value="Segment"/>
</dbReference>
<dbReference type="SUPFAM" id="SSF51294">
    <property type="entry name" value="Hedgehog/intein (Hint) domain"/>
    <property type="match status" value="1"/>
</dbReference>
<keyword evidence="3" id="KW-1185">Reference proteome</keyword>
<keyword evidence="1" id="KW-0175">Coiled coil</keyword>
<sequence>MDDLQVAKSIQQFLGIPELPKYLMDDSSTKFHINKDEKRPLNYVDRTDDENLLAHFNEDSLFSIKTVRFLKDFYRYRAKPDLQTTNESFLRTAELFRLQGIKNYGFILQLNNPLLIGVDPYDENLTEDQKVMIMNECKNNFWYFLREICRLRPDMKFKANRGNVSFMWNYLNHITTYMIMPRQQGKLQPNNSKVRVMNPTGTASTVGTRWKRIGDIRTGDQIIDRTGNVSTVIGVHPQGRKRIYKMTFSDGRETHSGAEHLWTVFDKERGANDGLEVDYTTAMLIDKLKDKHYHKRPIRMPLATPEEQPSKTHVIPPYIQGVMLTGTRLNGKLYYTKLPEDVIAEIQTQLPAFFTFTRVKPHTWVIAHAEGKPFDEKPRTLPLDYLEDSIDNKLSLIQGVMDCRGKVDNNHIYCPIPDPVYSYALQYLFRSLGGTAAVDKKYLKVTLPHELNYFKRRAVPHLPDVDNALYLTAIDYHGTDEASCIEVDNEEQIYITDEFIPTHNTVSVQVINFWLTYIVGRGYKSHVITLKSDNRAQFIDAIKRIRTCIPKYLVNPTYRDKDAGTYLTYRSFGEADTNVMTISVPQQGQDAAENLGRGLTVGSTTVDEGSYISFIEAIINGCMPSALTEMENMRAAGLPYCINYITTPNTVQHPSGEFMFDKLMGATEWREKFFDSYSESHLAYRLIKASPKDTTSPSVSMVYNYLQLGKDKGWVKETIDKLNLSLSKAKIDLLLMWTEDGENRLFDDLTREAINNAKRNTVWSKEYRDSGLFIDFFISQEEFQQICKPEHNDYFLVGCDTSSAINKDACTLIIRSLRSGKVIGVGRYPLAYLDDVATIIVDILVCIPNSLLIIERNYAHHMIDNLLITLPAKGLDPFKKIFNQIYQYPEKFDKEFQEVKRVGAQYRTKDFYLRLKQHFGFNTNAKSREEFYGYIQEAVGMTGFGLNYDKLCDELINLKVKGGRIDHDNNRHDDLVVAWLLTYWFIKRGQSKPLYGIPMGISLVDSRNLLNNHQAENSAANDPVVEGQINQIREQITKLSDELMNTNDNILALRIEAQIRRLSQMLPIETKKLLTIDTVIEEARLTRNRRILQLRRRVA</sequence>